<feature type="coiled-coil region" evidence="1">
    <location>
        <begin position="1"/>
        <end position="39"/>
    </location>
</feature>
<accession>A0A8S1RH61</accession>
<reference evidence="2" key="1">
    <citation type="submission" date="2021-01" db="EMBL/GenBank/DDBJ databases">
        <authorList>
            <consortium name="Genoscope - CEA"/>
            <person name="William W."/>
        </authorList>
    </citation>
    <scope>NUCLEOTIDE SEQUENCE</scope>
</reference>
<evidence type="ECO:0000256" key="1">
    <source>
        <dbReference type="SAM" id="Coils"/>
    </source>
</evidence>
<keyword evidence="1" id="KW-0175">Coiled coil</keyword>
<dbReference type="Proteomes" id="UP000692954">
    <property type="component" value="Unassembled WGS sequence"/>
</dbReference>
<name>A0A8S1RH61_9CILI</name>
<dbReference type="AlphaFoldDB" id="A0A8S1RH61"/>
<organism evidence="2 3">
    <name type="scientific">Paramecium sonneborni</name>
    <dbReference type="NCBI Taxonomy" id="65129"/>
    <lineage>
        <taxon>Eukaryota</taxon>
        <taxon>Sar</taxon>
        <taxon>Alveolata</taxon>
        <taxon>Ciliophora</taxon>
        <taxon>Intramacronucleata</taxon>
        <taxon>Oligohymenophorea</taxon>
        <taxon>Peniculida</taxon>
        <taxon>Parameciidae</taxon>
        <taxon>Paramecium</taxon>
    </lineage>
</organism>
<keyword evidence="3" id="KW-1185">Reference proteome</keyword>
<dbReference type="OrthoDB" id="309363at2759"/>
<evidence type="ECO:0000313" key="2">
    <source>
        <dbReference type="EMBL" id="CAD8127318.1"/>
    </source>
</evidence>
<gene>
    <name evidence="2" type="ORF">PSON_ATCC_30995.1.T1750042</name>
</gene>
<proteinExistence type="predicted"/>
<dbReference type="EMBL" id="CAJJDN010000175">
    <property type="protein sequence ID" value="CAD8127318.1"/>
    <property type="molecule type" value="Genomic_DNA"/>
</dbReference>
<protein>
    <submittedName>
        <fullName evidence="2">Uncharacterized protein</fullName>
    </submittedName>
</protein>
<evidence type="ECO:0000313" key="3">
    <source>
        <dbReference type="Proteomes" id="UP000692954"/>
    </source>
</evidence>
<sequence length="50" mass="6080">MNNINQQIQQLNNERQDKLLKLDERLNRLKENVSKMRAELNLPQENNDKF</sequence>
<comment type="caution">
    <text evidence="2">The sequence shown here is derived from an EMBL/GenBank/DDBJ whole genome shotgun (WGS) entry which is preliminary data.</text>
</comment>